<keyword evidence="6 7" id="KW-0802">TPR repeat</keyword>
<feature type="compositionally biased region" description="Polar residues" evidence="8">
    <location>
        <begin position="294"/>
        <end position="319"/>
    </location>
</feature>
<dbReference type="GeneID" id="136822069"/>
<dbReference type="SUPFAM" id="SSF48452">
    <property type="entry name" value="TPR-like"/>
    <property type="match status" value="1"/>
</dbReference>
<evidence type="ECO:0000256" key="1">
    <source>
        <dbReference type="ARBA" id="ARBA00004496"/>
    </source>
</evidence>
<dbReference type="Gene3D" id="1.25.40.10">
    <property type="entry name" value="Tetratricopeptide repeat domain"/>
    <property type="match status" value="1"/>
</dbReference>
<dbReference type="GO" id="GO:0005737">
    <property type="term" value="C:cytoplasm"/>
    <property type="evidence" value="ECO:0007669"/>
    <property type="project" value="UniProtKB-SubCell"/>
</dbReference>
<comment type="subcellular location">
    <subcellularLocation>
        <location evidence="1">Cytoplasm</location>
    </subcellularLocation>
</comment>
<keyword evidence="4" id="KW-0963">Cytoplasm</keyword>
<dbReference type="InterPro" id="IPR051864">
    <property type="entry name" value="NCF2_NOXA1"/>
</dbReference>
<dbReference type="AlphaFoldDB" id="A0A7M5V6I3"/>
<evidence type="ECO:0000313" key="9">
    <source>
        <dbReference type="EnsemblMetazoa" id="CLYHEMP010652.1"/>
    </source>
</evidence>
<evidence type="ECO:0000256" key="6">
    <source>
        <dbReference type="ARBA" id="ARBA00022803"/>
    </source>
</evidence>
<evidence type="ECO:0000256" key="2">
    <source>
        <dbReference type="ARBA" id="ARBA00008051"/>
    </source>
</evidence>
<organism evidence="9 10">
    <name type="scientific">Clytia hemisphaerica</name>
    <dbReference type="NCBI Taxonomy" id="252671"/>
    <lineage>
        <taxon>Eukaryota</taxon>
        <taxon>Metazoa</taxon>
        <taxon>Cnidaria</taxon>
        <taxon>Hydrozoa</taxon>
        <taxon>Hydroidolina</taxon>
        <taxon>Leptothecata</taxon>
        <taxon>Obeliida</taxon>
        <taxon>Clytiidae</taxon>
        <taxon>Clytia</taxon>
    </lineage>
</organism>
<dbReference type="OrthoDB" id="5983286at2759"/>
<sequence>MELLKNMGKKTSTATNEIAKPTTSMAKQMSSADDIAAWYEGVQLYDINRIDEALEVFKNTKQNAKMLLNIGCCYLRKNDLQSASENYEKAVKSDPHSALGFFFLGLTNYFQDKYRDALSNFQKSQELLRGNKFVDYRQLGFKFQLYSCEIYTNEAATHHHLGNDESAQASLKQALEMKADKRHERIMVDIQKIAKGKPIQLFYPPQSEIFRPAKALVANVEKKDYLGASKVISTDSEEDCYACFSGIKDKVIEQKKEEQRRKSSAVPPSGLDQIDGGIKQRRLTPSATFDAGSRKSSLTPNSRQVSFESNSSISPSGTPQRRRSSAKPMPMMPLPVCPGTPPASEERKLSQTESFVQREGLGRERKASVKPEKPLPKLSRDEPVIEEVALMSPVSHVEVQPAFDLTDSGPHSDEVEVILKYCFTRKIRLTSGFTMNDLQANVSRQQLPRQFEFRTEDDIGRQSTLNSSSLNTVSQGSVILCYPSE</sequence>
<dbReference type="GO" id="GO:0016176">
    <property type="term" value="F:superoxide-generating NADPH oxidase activator activity"/>
    <property type="evidence" value="ECO:0007669"/>
    <property type="project" value="TreeGrafter"/>
</dbReference>
<name>A0A7M5V6I3_9CNID</name>
<evidence type="ECO:0000256" key="4">
    <source>
        <dbReference type="ARBA" id="ARBA00022490"/>
    </source>
</evidence>
<dbReference type="FunFam" id="1.25.40.10:FF:000017">
    <property type="entry name" value="NADPH oxidase regulator NoxR"/>
    <property type="match status" value="1"/>
</dbReference>
<dbReference type="PROSITE" id="PS50005">
    <property type="entry name" value="TPR"/>
    <property type="match status" value="1"/>
</dbReference>
<keyword evidence="3" id="KW-0728">SH3 domain</keyword>
<dbReference type="EnsemblMetazoa" id="CLYHEMT010652.1">
    <property type="protein sequence ID" value="CLYHEMP010652.1"/>
    <property type="gene ID" value="CLYHEMG010652"/>
</dbReference>
<comment type="similarity">
    <text evidence="2">Belongs to the NCF2/NOXA1 family.</text>
</comment>
<proteinExistence type="inferred from homology"/>
<feature type="compositionally biased region" description="Basic and acidic residues" evidence="8">
    <location>
        <begin position="360"/>
        <end position="377"/>
    </location>
</feature>
<feature type="repeat" description="TPR" evidence="7">
    <location>
        <begin position="64"/>
        <end position="97"/>
    </location>
</feature>
<dbReference type="PANTHER" id="PTHR15175">
    <property type="entry name" value="NEUTROPHIL CYTOSOLIC FACTOR 2, NEUTROPHIL NADPH OXIDASE FACTOR 2"/>
    <property type="match status" value="1"/>
</dbReference>
<evidence type="ECO:0000256" key="7">
    <source>
        <dbReference type="PROSITE-ProRule" id="PRU00339"/>
    </source>
</evidence>
<feature type="region of interest" description="Disordered" evidence="8">
    <location>
        <begin position="255"/>
        <end position="377"/>
    </location>
</feature>
<feature type="compositionally biased region" description="Pro residues" evidence="8">
    <location>
        <begin position="330"/>
        <end position="341"/>
    </location>
</feature>
<evidence type="ECO:0000256" key="8">
    <source>
        <dbReference type="SAM" id="MobiDB-lite"/>
    </source>
</evidence>
<protein>
    <submittedName>
        <fullName evidence="9">Uncharacterized protein</fullName>
    </submittedName>
</protein>
<evidence type="ECO:0000313" key="10">
    <source>
        <dbReference type="Proteomes" id="UP000594262"/>
    </source>
</evidence>
<accession>A0A7M5V6I3</accession>
<dbReference type="Pfam" id="PF13181">
    <property type="entry name" value="TPR_8"/>
    <property type="match status" value="2"/>
</dbReference>
<dbReference type="RefSeq" id="XP_066934381.1">
    <property type="nucleotide sequence ID" value="XM_067078280.1"/>
</dbReference>
<reference evidence="9" key="1">
    <citation type="submission" date="2021-01" db="UniProtKB">
        <authorList>
            <consortium name="EnsemblMetazoa"/>
        </authorList>
    </citation>
    <scope>IDENTIFICATION</scope>
</reference>
<dbReference type="SMART" id="SM00028">
    <property type="entry name" value="TPR"/>
    <property type="match status" value="3"/>
</dbReference>
<dbReference type="Proteomes" id="UP000594262">
    <property type="component" value="Unplaced"/>
</dbReference>
<dbReference type="InterPro" id="IPR011990">
    <property type="entry name" value="TPR-like_helical_dom_sf"/>
</dbReference>
<keyword evidence="10" id="KW-1185">Reference proteome</keyword>
<evidence type="ECO:0000256" key="3">
    <source>
        <dbReference type="ARBA" id="ARBA00022443"/>
    </source>
</evidence>
<dbReference type="GO" id="GO:0042554">
    <property type="term" value="P:superoxide anion generation"/>
    <property type="evidence" value="ECO:0007669"/>
    <property type="project" value="TreeGrafter"/>
</dbReference>
<dbReference type="InterPro" id="IPR019734">
    <property type="entry name" value="TPR_rpt"/>
</dbReference>
<keyword evidence="5" id="KW-0677">Repeat</keyword>
<evidence type="ECO:0000256" key="5">
    <source>
        <dbReference type="ARBA" id="ARBA00022737"/>
    </source>
</evidence>
<dbReference type="PANTHER" id="PTHR15175:SF0">
    <property type="entry name" value="SH3 DOMAIN-CONTAINING PROTEIN C23A1.17"/>
    <property type="match status" value="1"/>
</dbReference>